<feature type="transmembrane region" description="Helical" evidence="9">
    <location>
        <begin position="15"/>
        <end position="33"/>
    </location>
</feature>
<dbReference type="Gene3D" id="1.20.1740.10">
    <property type="entry name" value="Amino acid/polyamine transporter I"/>
    <property type="match status" value="1"/>
</dbReference>
<dbReference type="FunFam" id="1.20.1740.10:FF:000004">
    <property type="entry name" value="Sodium:alanine symporter family protein"/>
    <property type="match status" value="1"/>
</dbReference>
<keyword evidence="3 9" id="KW-0813">Transport</keyword>
<keyword evidence="7 9" id="KW-1133">Transmembrane helix</keyword>
<evidence type="ECO:0000256" key="6">
    <source>
        <dbReference type="ARBA" id="ARBA00022847"/>
    </source>
</evidence>
<feature type="transmembrane region" description="Helical" evidence="9">
    <location>
        <begin position="437"/>
        <end position="457"/>
    </location>
</feature>
<protein>
    <submittedName>
        <fullName evidence="10">Alanine glycine permease</fullName>
    </submittedName>
</protein>
<dbReference type="RefSeq" id="WP_069727312.1">
    <property type="nucleotide sequence ID" value="NZ_MDCO01000012.1"/>
</dbReference>
<feature type="transmembrane region" description="Helical" evidence="9">
    <location>
        <begin position="191"/>
        <end position="209"/>
    </location>
</feature>
<feature type="transmembrane region" description="Helical" evidence="9">
    <location>
        <begin position="407"/>
        <end position="431"/>
    </location>
</feature>
<evidence type="ECO:0000313" key="11">
    <source>
        <dbReference type="Proteomes" id="UP000095247"/>
    </source>
</evidence>
<accession>A0A1E5ND47</accession>
<comment type="caution">
    <text evidence="10">The sequence shown here is derived from an EMBL/GenBank/DDBJ whole genome shotgun (WGS) entry which is preliminary data.</text>
</comment>
<evidence type="ECO:0000256" key="7">
    <source>
        <dbReference type="ARBA" id="ARBA00022989"/>
    </source>
</evidence>
<name>A0A1E5ND47_9SPIR</name>
<gene>
    <name evidence="10" type="ORF">BFL38_04575</name>
</gene>
<feature type="transmembrane region" description="Helical" evidence="9">
    <location>
        <begin position="307"/>
        <end position="329"/>
    </location>
</feature>
<keyword evidence="8 9" id="KW-0472">Membrane</keyword>
<keyword evidence="6 9" id="KW-0769">Symport</keyword>
<dbReference type="PROSITE" id="PS00873">
    <property type="entry name" value="NA_ALANINE_SYMP"/>
    <property type="match status" value="1"/>
</dbReference>
<evidence type="ECO:0000313" key="10">
    <source>
        <dbReference type="EMBL" id="OEJ14017.1"/>
    </source>
</evidence>
<dbReference type="GO" id="GO:0005886">
    <property type="term" value="C:plasma membrane"/>
    <property type="evidence" value="ECO:0007669"/>
    <property type="project" value="UniProtKB-SubCell"/>
</dbReference>
<feature type="transmembrane region" description="Helical" evidence="9">
    <location>
        <begin position="99"/>
        <end position="116"/>
    </location>
</feature>
<evidence type="ECO:0000256" key="4">
    <source>
        <dbReference type="ARBA" id="ARBA00022475"/>
    </source>
</evidence>
<evidence type="ECO:0000256" key="9">
    <source>
        <dbReference type="RuleBase" id="RU363064"/>
    </source>
</evidence>
<dbReference type="Pfam" id="PF01235">
    <property type="entry name" value="Na_Ala_symp"/>
    <property type="match status" value="1"/>
</dbReference>
<dbReference type="AlphaFoldDB" id="A0A1E5ND47"/>
<feature type="transmembrane region" description="Helical" evidence="9">
    <location>
        <begin position="245"/>
        <end position="268"/>
    </location>
</feature>
<evidence type="ECO:0000256" key="2">
    <source>
        <dbReference type="ARBA" id="ARBA00009261"/>
    </source>
</evidence>
<comment type="similarity">
    <text evidence="2 9">Belongs to the alanine or glycine:cation symporter (AGCS) (TC 2.A.25) family.</text>
</comment>
<feature type="transmembrane region" description="Helical" evidence="9">
    <location>
        <begin position="221"/>
        <end position="239"/>
    </location>
</feature>
<dbReference type="GO" id="GO:0005283">
    <property type="term" value="F:amino acid:sodium symporter activity"/>
    <property type="evidence" value="ECO:0007669"/>
    <property type="project" value="InterPro"/>
</dbReference>
<dbReference type="PANTHER" id="PTHR30330">
    <property type="entry name" value="AGSS FAMILY TRANSPORTER, SODIUM-ALANINE"/>
    <property type="match status" value="1"/>
</dbReference>
<evidence type="ECO:0000256" key="1">
    <source>
        <dbReference type="ARBA" id="ARBA00004651"/>
    </source>
</evidence>
<organism evidence="10 11">
    <name type="scientific">Brachyspira hampsonii</name>
    <dbReference type="NCBI Taxonomy" id="1287055"/>
    <lineage>
        <taxon>Bacteria</taxon>
        <taxon>Pseudomonadati</taxon>
        <taxon>Spirochaetota</taxon>
        <taxon>Spirochaetia</taxon>
        <taxon>Brachyspirales</taxon>
        <taxon>Brachyspiraceae</taxon>
        <taxon>Brachyspira</taxon>
    </lineage>
</organism>
<sequence>MDTVSSIVAKVNSFLWDYLLIILLCGSGIYFTIRFKFVQIVKFKDGWDRTFGSLSLAGKAADKEGMSSFQSLATAIAAQVGTGNLAGAATALISGGPGAIFWMWVSAFLGMATIFVEASLGQQYKTTTDDGHIIGGPAYYIQAAYKGVFGKFLSILFAIFIILALGFMGNMVQSNSISGAFVNAFPQIKPIYVGIFCALIAAFIFIGGLRRIASFAEKIVPIMALFYIIGSLIIIMMNIKNLPSSIALIFTAAFNPQAVIGGGLGIGVQQAMRFGVARGLFSNEAGMGSTPHAHALAKVKHPCEQGVVAMIGVFFDTFIVVTLTALVILTSNILQTQIYPLTSAADIPEILKGVGLPQEAFRLGFGYFGVIFVAVCLFFFAFTTIIGWYFFGEQNIKYLFGVKAKKVYAVLVVGFVLLGSALKVDLVWSLADTFNGLMVIPNLLGLLALGGVVSSLFKDYNNIMKKK</sequence>
<evidence type="ECO:0000256" key="3">
    <source>
        <dbReference type="ARBA" id="ARBA00022448"/>
    </source>
</evidence>
<dbReference type="PRINTS" id="PR00175">
    <property type="entry name" value="NAALASMPORT"/>
</dbReference>
<feature type="transmembrane region" description="Helical" evidence="9">
    <location>
        <begin position="152"/>
        <end position="171"/>
    </location>
</feature>
<dbReference type="InterPro" id="IPR001463">
    <property type="entry name" value="Na/Ala_symport"/>
</dbReference>
<dbReference type="PANTHER" id="PTHR30330:SF14">
    <property type="entry name" value="SODIUM_AMINO ACID (ALANINE) SYMPORTER"/>
    <property type="match status" value="1"/>
</dbReference>
<comment type="subcellular location">
    <subcellularLocation>
        <location evidence="1 9">Cell membrane</location>
        <topology evidence="1 9">Multi-pass membrane protein</topology>
    </subcellularLocation>
</comment>
<keyword evidence="4 9" id="KW-1003">Cell membrane</keyword>
<dbReference type="NCBIfam" id="TIGR00835">
    <property type="entry name" value="agcS"/>
    <property type="match status" value="1"/>
</dbReference>
<feature type="transmembrane region" description="Helical" evidence="9">
    <location>
        <begin position="72"/>
        <end position="93"/>
    </location>
</feature>
<dbReference type="Proteomes" id="UP000095247">
    <property type="component" value="Unassembled WGS sequence"/>
</dbReference>
<reference evidence="10 11" key="1">
    <citation type="submission" date="2016-08" db="EMBL/GenBank/DDBJ databases">
        <title>Characterization and recognition of Brachyspira hampsonii sp. nov., a novel intestinal spirochete that is pathogenic to pigs.</title>
        <authorList>
            <person name="Mirajkar N."/>
            <person name="La T."/>
            <person name="Phillips N."/>
            <person name="Hampson D."/>
            <person name="Gebhart C."/>
        </authorList>
    </citation>
    <scope>NUCLEOTIDE SEQUENCE [LARGE SCALE GENOMIC DNA]</scope>
    <source>
        <strain evidence="10 11">P280/1</strain>
    </source>
</reference>
<dbReference type="EMBL" id="MDCO01000012">
    <property type="protein sequence ID" value="OEJ14017.1"/>
    <property type="molecule type" value="Genomic_DNA"/>
</dbReference>
<evidence type="ECO:0000256" key="5">
    <source>
        <dbReference type="ARBA" id="ARBA00022692"/>
    </source>
</evidence>
<keyword evidence="5 9" id="KW-0812">Transmembrane</keyword>
<feature type="transmembrane region" description="Helical" evidence="9">
    <location>
        <begin position="365"/>
        <end position="391"/>
    </location>
</feature>
<evidence type="ECO:0000256" key="8">
    <source>
        <dbReference type="ARBA" id="ARBA00023136"/>
    </source>
</evidence>
<proteinExistence type="inferred from homology"/>